<gene>
    <name evidence="2" type="ORF">MSKU9_3309</name>
</gene>
<dbReference type="RefSeq" id="WP_227002548.1">
    <property type="nucleotide sequence ID" value="NZ_BDLU01000070.1"/>
</dbReference>
<dbReference type="PANTHER" id="PTHR36180:SF2">
    <property type="entry name" value="BRO FAMILY PROTEIN"/>
    <property type="match status" value="1"/>
</dbReference>
<keyword evidence="3" id="KW-1185">Reference proteome</keyword>
<dbReference type="InterPro" id="IPR003497">
    <property type="entry name" value="BRO_N_domain"/>
</dbReference>
<accession>A0A4P5NTQ4</accession>
<evidence type="ECO:0000313" key="2">
    <source>
        <dbReference type="EMBL" id="GCE85168.1"/>
    </source>
</evidence>
<proteinExistence type="predicted"/>
<dbReference type="PROSITE" id="PS51750">
    <property type="entry name" value="BRO_N"/>
    <property type="match status" value="1"/>
</dbReference>
<protein>
    <submittedName>
        <fullName evidence="2">Phage associated-antirepressor BRO</fullName>
    </submittedName>
</protein>
<dbReference type="SMART" id="SM01040">
    <property type="entry name" value="Bro-N"/>
    <property type="match status" value="1"/>
</dbReference>
<dbReference type="Pfam" id="PF03374">
    <property type="entry name" value="ANT"/>
    <property type="match status" value="1"/>
</dbReference>
<dbReference type="Proteomes" id="UP000315095">
    <property type="component" value="Unassembled WGS sequence"/>
</dbReference>
<dbReference type="AlphaFoldDB" id="A0A4P5NTQ4"/>
<dbReference type="Pfam" id="PF02498">
    <property type="entry name" value="Bro-N"/>
    <property type="match status" value="1"/>
</dbReference>
<dbReference type="PANTHER" id="PTHR36180">
    <property type="entry name" value="DNA-BINDING PROTEIN-RELATED-RELATED"/>
    <property type="match status" value="1"/>
</dbReference>
<comment type="caution">
    <text evidence="2">The sequence shown here is derived from an EMBL/GenBank/DDBJ whole genome shotgun (WGS) entry which is preliminary data.</text>
</comment>
<sequence length="267" mass="29620">MTTTNTLDTNKSSIMNLFKFEGQEVRVLDVNGAPWWVLADVCGVLEISQPHHAANRLDEDEKDRAIVTTLGGPQEMAIINESGLWSLVLTSRKAAAKRFKKWVTAEVIPSIRKTGGYSAKPLVPQTYAEALLEAGLIAKERDALKAENRELAPKAEALEELASLDGRHNIRSAAQQCGWPERKFANKLCELKWCYRHAVTGRLTVYRETINRGFMDAKNVEVKRTGYVEGVGQPMLTQNGLAKIRTIIGTHEVAKRPFAKAKEPAPA</sequence>
<dbReference type="InterPro" id="IPR005039">
    <property type="entry name" value="Ant_C"/>
</dbReference>
<evidence type="ECO:0000313" key="3">
    <source>
        <dbReference type="Proteomes" id="UP000315095"/>
    </source>
</evidence>
<dbReference type="EMBL" id="BDLU01000070">
    <property type="protein sequence ID" value="GCE85168.1"/>
    <property type="molecule type" value="Genomic_DNA"/>
</dbReference>
<feature type="domain" description="Bro-N" evidence="1">
    <location>
        <begin position="11"/>
        <end position="115"/>
    </location>
</feature>
<dbReference type="GO" id="GO:0003677">
    <property type="term" value="F:DNA binding"/>
    <property type="evidence" value="ECO:0007669"/>
    <property type="project" value="InterPro"/>
</dbReference>
<name>A0A4P5NTQ4_9PROT</name>
<evidence type="ECO:0000259" key="1">
    <source>
        <dbReference type="PROSITE" id="PS51750"/>
    </source>
</evidence>
<reference evidence="3" key="1">
    <citation type="submission" date="2017-01" db="EMBL/GenBank/DDBJ databases">
        <title>Komagataeibacter sp. MSKU9 whole genome sequencing project.</title>
        <authorList>
            <person name="Matsutani M."/>
            <person name="Naloka K."/>
            <person name="Theeragool G."/>
            <person name="Yakushi T."/>
            <person name="Matsushita K."/>
        </authorList>
    </citation>
    <scope>NUCLEOTIDE SEQUENCE [LARGE SCALE GENOMIC DNA]</scope>
    <source>
        <strain evidence="3">MSKU9</strain>
    </source>
</reference>
<organism evidence="2 3">
    <name type="scientific">Komagataeibacter diospyri</name>
    <dbReference type="NCBI Taxonomy" id="1932662"/>
    <lineage>
        <taxon>Bacteria</taxon>
        <taxon>Pseudomonadati</taxon>
        <taxon>Pseudomonadota</taxon>
        <taxon>Alphaproteobacteria</taxon>
        <taxon>Acetobacterales</taxon>
        <taxon>Acetobacteraceae</taxon>
        <taxon>Komagataeibacter</taxon>
    </lineage>
</organism>